<name>E9GGJ2_DAPPU</name>
<organism evidence="1 2">
    <name type="scientific">Daphnia pulex</name>
    <name type="common">Water flea</name>
    <dbReference type="NCBI Taxonomy" id="6669"/>
    <lineage>
        <taxon>Eukaryota</taxon>
        <taxon>Metazoa</taxon>
        <taxon>Ecdysozoa</taxon>
        <taxon>Arthropoda</taxon>
        <taxon>Crustacea</taxon>
        <taxon>Branchiopoda</taxon>
        <taxon>Diplostraca</taxon>
        <taxon>Cladocera</taxon>
        <taxon>Anomopoda</taxon>
        <taxon>Daphniidae</taxon>
        <taxon>Daphnia</taxon>
    </lineage>
</organism>
<protein>
    <submittedName>
        <fullName evidence="1">Uncharacterized protein</fullName>
    </submittedName>
</protein>
<dbReference type="KEGG" id="dpx:DAPPUDRAFT_242385"/>
<proteinExistence type="predicted"/>
<reference evidence="1 2" key="1">
    <citation type="journal article" date="2011" name="Science">
        <title>The ecoresponsive genome of Daphnia pulex.</title>
        <authorList>
            <person name="Colbourne J.K."/>
            <person name="Pfrender M.E."/>
            <person name="Gilbert D."/>
            <person name="Thomas W.K."/>
            <person name="Tucker A."/>
            <person name="Oakley T.H."/>
            <person name="Tokishita S."/>
            <person name="Aerts A."/>
            <person name="Arnold G.J."/>
            <person name="Basu M.K."/>
            <person name="Bauer D.J."/>
            <person name="Caceres C.E."/>
            <person name="Carmel L."/>
            <person name="Casola C."/>
            <person name="Choi J.H."/>
            <person name="Detter J.C."/>
            <person name="Dong Q."/>
            <person name="Dusheyko S."/>
            <person name="Eads B.D."/>
            <person name="Frohlich T."/>
            <person name="Geiler-Samerotte K.A."/>
            <person name="Gerlach D."/>
            <person name="Hatcher P."/>
            <person name="Jogdeo S."/>
            <person name="Krijgsveld J."/>
            <person name="Kriventseva E.V."/>
            <person name="Kultz D."/>
            <person name="Laforsch C."/>
            <person name="Lindquist E."/>
            <person name="Lopez J."/>
            <person name="Manak J.R."/>
            <person name="Muller J."/>
            <person name="Pangilinan J."/>
            <person name="Patwardhan R.P."/>
            <person name="Pitluck S."/>
            <person name="Pritham E.J."/>
            <person name="Rechtsteiner A."/>
            <person name="Rho M."/>
            <person name="Rogozin I.B."/>
            <person name="Sakarya O."/>
            <person name="Salamov A."/>
            <person name="Schaack S."/>
            <person name="Shapiro H."/>
            <person name="Shiga Y."/>
            <person name="Skalitzky C."/>
            <person name="Smith Z."/>
            <person name="Souvorov A."/>
            <person name="Sung W."/>
            <person name="Tang Z."/>
            <person name="Tsuchiya D."/>
            <person name="Tu H."/>
            <person name="Vos H."/>
            <person name="Wang M."/>
            <person name="Wolf Y.I."/>
            <person name="Yamagata H."/>
            <person name="Yamada T."/>
            <person name="Ye Y."/>
            <person name="Shaw J.R."/>
            <person name="Andrews J."/>
            <person name="Crease T.J."/>
            <person name="Tang H."/>
            <person name="Lucas S.M."/>
            <person name="Robertson H.M."/>
            <person name="Bork P."/>
            <person name="Koonin E.V."/>
            <person name="Zdobnov E.M."/>
            <person name="Grigoriev I.V."/>
            <person name="Lynch M."/>
            <person name="Boore J.L."/>
        </authorList>
    </citation>
    <scope>NUCLEOTIDE SEQUENCE [LARGE SCALE GENOMIC DNA]</scope>
</reference>
<accession>E9GGJ2</accession>
<evidence type="ECO:0000313" key="1">
    <source>
        <dbReference type="EMBL" id="EFX81482.1"/>
    </source>
</evidence>
<dbReference type="EMBL" id="GL732543">
    <property type="protein sequence ID" value="EFX81482.1"/>
    <property type="molecule type" value="Genomic_DNA"/>
</dbReference>
<sequence length="52" mass="5997">MNHFMVTIIKREQPTTPCCCVSPAQQATDIRMISADVDHYTVWYNKMYCAAI</sequence>
<dbReference type="Proteomes" id="UP000000305">
    <property type="component" value="Unassembled WGS sequence"/>
</dbReference>
<evidence type="ECO:0000313" key="2">
    <source>
        <dbReference type="Proteomes" id="UP000000305"/>
    </source>
</evidence>
<dbReference type="AlphaFoldDB" id="E9GGJ2"/>
<keyword evidence="2" id="KW-1185">Reference proteome</keyword>
<gene>
    <name evidence="1" type="ORF">DAPPUDRAFT_242385</name>
</gene>
<dbReference type="HOGENOM" id="CLU_3089331_0_0_1"/>
<dbReference type="InParanoid" id="E9GGJ2"/>